<comment type="caution">
    <text evidence="2">The sequence shown here is derived from an EMBL/GenBank/DDBJ whole genome shotgun (WGS) entry which is preliminary data.</text>
</comment>
<evidence type="ECO:0000256" key="1">
    <source>
        <dbReference type="SAM" id="MobiDB-lite"/>
    </source>
</evidence>
<feature type="region of interest" description="Disordered" evidence="1">
    <location>
        <begin position="59"/>
        <end position="79"/>
    </location>
</feature>
<dbReference type="AlphaFoldDB" id="A0AAV4TSN0"/>
<gene>
    <name evidence="2" type="ORF">CEXT_664721</name>
</gene>
<keyword evidence="3" id="KW-1185">Reference proteome</keyword>
<evidence type="ECO:0000313" key="3">
    <source>
        <dbReference type="Proteomes" id="UP001054945"/>
    </source>
</evidence>
<proteinExistence type="predicted"/>
<evidence type="ECO:0000313" key="2">
    <source>
        <dbReference type="EMBL" id="GIY47885.1"/>
    </source>
</evidence>
<sequence length="79" mass="9266">MPENLTNQSRFRNPKAYARATQTFPTNHRFRPETKHLFPQELPRMPENLANQSLFRNRRLESGESRTATVAQNGVKRVE</sequence>
<name>A0AAV4TSN0_CAEEX</name>
<organism evidence="2 3">
    <name type="scientific">Caerostris extrusa</name>
    <name type="common">Bark spider</name>
    <name type="synonym">Caerostris bankana</name>
    <dbReference type="NCBI Taxonomy" id="172846"/>
    <lineage>
        <taxon>Eukaryota</taxon>
        <taxon>Metazoa</taxon>
        <taxon>Ecdysozoa</taxon>
        <taxon>Arthropoda</taxon>
        <taxon>Chelicerata</taxon>
        <taxon>Arachnida</taxon>
        <taxon>Araneae</taxon>
        <taxon>Araneomorphae</taxon>
        <taxon>Entelegynae</taxon>
        <taxon>Araneoidea</taxon>
        <taxon>Araneidae</taxon>
        <taxon>Caerostris</taxon>
    </lineage>
</organism>
<dbReference type="Proteomes" id="UP001054945">
    <property type="component" value="Unassembled WGS sequence"/>
</dbReference>
<protein>
    <submittedName>
        <fullName evidence="2">Uncharacterized protein</fullName>
    </submittedName>
</protein>
<accession>A0AAV4TSN0</accession>
<dbReference type="EMBL" id="BPLR01011642">
    <property type="protein sequence ID" value="GIY47885.1"/>
    <property type="molecule type" value="Genomic_DNA"/>
</dbReference>
<reference evidence="2 3" key="1">
    <citation type="submission" date="2021-06" db="EMBL/GenBank/DDBJ databases">
        <title>Caerostris extrusa draft genome.</title>
        <authorList>
            <person name="Kono N."/>
            <person name="Arakawa K."/>
        </authorList>
    </citation>
    <scope>NUCLEOTIDE SEQUENCE [LARGE SCALE GENOMIC DNA]</scope>
</reference>